<dbReference type="AlphaFoldDB" id="Q56XA6"/>
<evidence type="ECO:0000313" key="1">
    <source>
        <dbReference type="EMBL" id="BAD93865.1"/>
    </source>
</evidence>
<reference evidence="1" key="1">
    <citation type="submission" date="2005-03" db="EMBL/GenBank/DDBJ databases">
        <title>Large-scale analysis of RIKEN Arabidopsis full-length (RAFL) cDNAs.</title>
        <authorList>
            <person name="Totoki Y."/>
            <person name="Seki M."/>
            <person name="Ishida J."/>
            <person name="Nakajima M."/>
            <person name="Enju A."/>
            <person name="Kamiya A."/>
            <person name="Narusaka M."/>
            <person name="Shin-i T."/>
            <person name="Nakagawa M."/>
            <person name="Sakamoto N."/>
            <person name="Oishi K."/>
            <person name="Kohara Y."/>
            <person name="Kobayashi M."/>
            <person name="Toyoda A."/>
            <person name="Sakaki Y."/>
            <person name="Sakurai T."/>
            <person name="Iida K."/>
            <person name="Akiyama K."/>
            <person name="Satou M."/>
            <person name="Toyoda T."/>
            <person name="Konagaya A."/>
            <person name="Carninci P."/>
            <person name="Kawai J."/>
            <person name="Hayashizaki Y."/>
            <person name="Shinozaki K."/>
        </authorList>
    </citation>
    <scope>NUCLEOTIDE SEQUENCE</scope>
</reference>
<dbReference type="EMBL" id="AK221770">
    <property type="protein sequence ID" value="BAD93865.1"/>
    <property type="molecule type" value="mRNA"/>
</dbReference>
<protein>
    <submittedName>
        <fullName evidence="1">Uncharacterized protein</fullName>
    </submittedName>
</protein>
<proteinExistence type="evidence at transcript level"/>
<name>Q56XA6_ARATH</name>
<accession>Q56XA6</accession>
<organism evidence="1">
    <name type="scientific">Arabidopsis thaliana</name>
    <name type="common">Mouse-ear cress</name>
    <dbReference type="NCBI Taxonomy" id="3702"/>
    <lineage>
        <taxon>Eukaryota</taxon>
        <taxon>Viridiplantae</taxon>
        <taxon>Streptophyta</taxon>
        <taxon>Embryophyta</taxon>
        <taxon>Tracheophyta</taxon>
        <taxon>Spermatophyta</taxon>
        <taxon>Magnoliopsida</taxon>
        <taxon>eudicotyledons</taxon>
        <taxon>Gunneridae</taxon>
        <taxon>Pentapetalae</taxon>
        <taxon>rosids</taxon>
        <taxon>malvids</taxon>
        <taxon>Brassicales</taxon>
        <taxon>Brassicaceae</taxon>
        <taxon>Camelineae</taxon>
        <taxon>Arabidopsis</taxon>
    </lineage>
</organism>
<sequence length="25" mass="2749">MVSLAESQHNACVKYKPLNSATTKQ</sequence>